<dbReference type="PANTHER" id="PTHR42742">
    <property type="entry name" value="TRANSCRIPTIONAL REPRESSOR MPRA"/>
    <property type="match status" value="1"/>
</dbReference>
<gene>
    <name evidence="3" type="ORF">GQR91_02865</name>
    <name evidence="4" type="ORF">SAMN05216557_101595</name>
</gene>
<dbReference type="SUPFAM" id="SSF51182">
    <property type="entry name" value="RmlC-like cupins"/>
    <property type="match status" value="1"/>
</dbReference>
<dbReference type="InterPro" id="IPR014710">
    <property type="entry name" value="RmlC-like_jellyroll"/>
</dbReference>
<dbReference type="CDD" id="cd07010">
    <property type="entry name" value="cupin_PMI_type_I_N_bac"/>
    <property type="match status" value="1"/>
</dbReference>
<evidence type="ECO:0000313" key="6">
    <source>
        <dbReference type="Proteomes" id="UP000436801"/>
    </source>
</evidence>
<evidence type="ECO:0000313" key="4">
    <source>
        <dbReference type="EMBL" id="SDE80485.1"/>
    </source>
</evidence>
<dbReference type="Proteomes" id="UP000436801">
    <property type="component" value="Unassembled WGS sequence"/>
</dbReference>
<keyword evidence="4" id="KW-0413">Isomerase</keyword>
<keyword evidence="1" id="KW-0479">Metal-binding</keyword>
<evidence type="ECO:0000256" key="1">
    <source>
        <dbReference type="ARBA" id="ARBA00022723"/>
    </source>
</evidence>
<reference evidence="4 5" key="1">
    <citation type="submission" date="2016-10" db="EMBL/GenBank/DDBJ databases">
        <authorList>
            <person name="Varghese N."/>
            <person name="Submissions S."/>
        </authorList>
    </citation>
    <scope>NUCLEOTIDE SEQUENCE [LARGE SCALE GENOMIC DNA]</scope>
    <source>
        <strain evidence="4 5">S7-754</strain>
    </source>
</reference>
<organism evidence="4 5">
    <name type="scientific">Sphingomonas carotinifaciens</name>
    <dbReference type="NCBI Taxonomy" id="1166323"/>
    <lineage>
        <taxon>Bacteria</taxon>
        <taxon>Pseudomonadati</taxon>
        <taxon>Pseudomonadota</taxon>
        <taxon>Alphaproteobacteria</taxon>
        <taxon>Sphingomonadales</taxon>
        <taxon>Sphingomonadaceae</taxon>
        <taxon>Sphingomonas</taxon>
    </lineage>
</organism>
<dbReference type="InterPro" id="IPR011051">
    <property type="entry name" value="RmlC_Cupin_sf"/>
</dbReference>
<dbReference type="InterPro" id="IPR051804">
    <property type="entry name" value="Carb_Metab_Reg_Kinase/Isom"/>
</dbReference>
<sequence length="274" mass="29448">MPATLLHTHRVEKPWGRHSLYPGFEDAPEGGAPIGEVWFQEPGDTTPDLLIKYLFTSEKLSVQVHPDDAQAQARGLPRGKDECWTILAAQPDSTIALGPKQPISKDQLRAHAQDGSIEQDLDWVPVKAGDFYYAPSGTVHAIGGGLTLIEVQQNSETTYRLYDYGSERELHLVDGVEVAHLEPYQPITSPGPVGEGRTILVEGPKFVLERWSAGEHAVTLPEGRTGWLVPITGAGEVAGVAFSAGQCVTVTGSETVSLGEGGDALFAYPGTTRL</sequence>
<dbReference type="Gene3D" id="2.60.120.10">
    <property type="entry name" value="Jelly Rolls"/>
    <property type="match status" value="1"/>
</dbReference>
<evidence type="ECO:0000256" key="2">
    <source>
        <dbReference type="ARBA" id="ARBA00022833"/>
    </source>
</evidence>
<evidence type="ECO:0000313" key="3">
    <source>
        <dbReference type="EMBL" id="MWC42599.1"/>
    </source>
</evidence>
<keyword evidence="2" id="KW-0862">Zinc</keyword>
<dbReference type="GO" id="GO:0046872">
    <property type="term" value="F:metal ion binding"/>
    <property type="evidence" value="ECO:0007669"/>
    <property type="project" value="UniProtKB-KW"/>
</dbReference>
<dbReference type="PANTHER" id="PTHR42742:SF3">
    <property type="entry name" value="FRUCTOKINASE"/>
    <property type="match status" value="1"/>
</dbReference>
<dbReference type="GO" id="GO:0016853">
    <property type="term" value="F:isomerase activity"/>
    <property type="evidence" value="ECO:0007669"/>
    <property type="project" value="UniProtKB-KW"/>
</dbReference>
<evidence type="ECO:0000313" key="5">
    <source>
        <dbReference type="Proteomes" id="UP000323502"/>
    </source>
</evidence>
<protein>
    <submittedName>
        <fullName evidence="4">Mannose-6-phosphate isomerase, type 1</fullName>
    </submittedName>
    <submittedName>
        <fullName evidence="3">Phosphoheptose isomerase</fullName>
    </submittedName>
</protein>
<dbReference type="RefSeq" id="WP_149681085.1">
    <property type="nucleotide sequence ID" value="NZ_FNBI01000001.1"/>
</dbReference>
<name>A0A1G7FXL3_9SPHN</name>
<dbReference type="EMBL" id="FNBI01000001">
    <property type="protein sequence ID" value="SDE80485.1"/>
    <property type="molecule type" value="Genomic_DNA"/>
</dbReference>
<keyword evidence="5" id="KW-1185">Reference proteome</keyword>
<dbReference type="AlphaFoldDB" id="A0A1G7FXL3"/>
<reference evidence="3 6" key="2">
    <citation type="submission" date="2019-12" db="EMBL/GenBank/DDBJ databases">
        <authorList>
            <person name="Zheng J."/>
        </authorList>
    </citation>
    <scope>NUCLEOTIDE SEQUENCE [LARGE SCALE GENOMIC DNA]</scope>
    <source>
        <strain evidence="3 6">DSM 27347</strain>
    </source>
</reference>
<accession>A0A1G7FXL3</accession>
<dbReference type="OrthoDB" id="9808275at2"/>
<dbReference type="Proteomes" id="UP000323502">
    <property type="component" value="Unassembled WGS sequence"/>
</dbReference>
<dbReference type="EMBL" id="WSUT01000005">
    <property type="protein sequence ID" value="MWC42599.1"/>
    <property type="molecule type" value="Genomic_DNA"/>
</dbReference>
<proteinExistence type="predicted"/>